<feature type="compositionally biased region" description="Basic and acidic residues" evidence="1">
    <location>
        <begin position="10"/>
        <end position="23"/>
    </location>
</feature>
<sequence length="138" mass="16084">MPVTPSESSDSDHRQDHGSDTAYKRSGAYSPQPFSQVEPKDLSKDLSLSKVAAELLGFRLKEKNLLAKGINFYWYRNRGKEFIKYFVRDENLVYCSYVPKLMSKFNIIYGKDECMPYQLDTRCLLKNTMKPWLSYSTK</sequence>
<dbReference type="Proteomes" id="UP000887013">
    <property type="component" value="Unassembled WGS sequence"/>
</dbReference>
<evidence type="ECO:0000256" key="1">
    <source>
        <dbReference type="SAM" id="MobiDB-lite"/>
    </source>
</evidence>
<proteinExistence type="predicted"/>
<accession>A0A8X6PZS0</accession>
<name>A0A8X6PZS0_NEPPI</name>
<protein>
    <submittedName>
        <fullName evidence="2">Uncharacterized protein</fullName>
    </submittedName>
</protein>
<dbReference type="PANTHER" id="PTHR46114:SF2">
    <property type="entry name" value="CULLIN N-TERMINAL DOMAIN-CONTAINING PROTEIN"/>
    <property type="match status" value="1"/>
</dbReference>
<dbReference type="AlphaFoldDB" id="A0A8X6PZS0"/>
<evidence type="ECO:0000313" key="3">
    <source>
        <dbReference type="Proteomes" id="UP000887013"/>
    </source>
</evidence>
<keyword evidence="3" id="KW-1185">Reference proteome</keyword>
<feature type="region of interest" description="Disordered" evidence="1">
    <location>
        <begin position="1"/>
        <end position="42"/>
    </location>
</feature>
<reference evidence="2" key="1">
    <citation type="submission" date="2020-08" db="EMBL/GenBank/DDBJ databases">
        <title>Multicomponent nature underlies the extraordinary mechanical properties of spider dragline silk.</title>
        <authorList>
            <person name="Kono N."/>
            <person name="Nakamura H."/>
            <person name="Mori M."/>
            <person name="Yoshida Y."/>
            <person name="Ohtoshi R."/>
            <person name="Malay A.D."/>
            <person name="Moran D.A.P."/>
            <person name="Tomita M."/>
            <person name="Numata K."/>
            <person name="Arakawa K."/>
        </authorList>
    </citation>
    <scope>NUCLEOTIDE SEQUENCE</scope>
</reference>
<evidence type="ECO:0000313" key="2">
    <source>
        <dbReference type="EMBL" id="GFT97475.1"/>
    </source>
</evidence>
<comment type="caution">
    <text evidence="2">The sequence shown here is derived from an EMBL/GenBank/DDBJ whole genome shotgun (WGS) entry which is preliminary data.</text>
</comment>
<organism evidence="2 3">
    <name type="scientific">Nephila pilipes</name>
    <name type="common">Giant wood spider</name>
    <name type="synonym">Nephila maculata</name>
    <dbReference type="NCBI Taxonomy" id="299642"/>
    <lineage>
        <taxon>Eukaryota</taxon>
        <taxon>Metazoa</taxon>
        <taxon>Ecdysozoa</taxon>
        <taxon>Arthropoda</taxon>
        <taxon>Chelicerata</taxon>
        <taxon>Arachnida</taxon>
        <taxon>Araneae</taxon>
        <taxon>Araneomorphae</taxon>
        <taxon>Entelegynae</taxon>
        <taxon>Araneoidea</taxon>
        <taxon>Nephilidae</taxon>
        <taxon>Nephila</taxon>
    </lineage>
</organism>
<dbReference type="OrthoDB" id="6347417at2759"/>
<gene>
    <name evidence="2" type="ORF">NPIL_33871</name>
</gene>
<dbReference type="PANTHER" id="PTHR46114">
    <property type="entry name" value="APPLE DOMAIN-CONTAINING PROTEIN"/>
    <property type="match status" value="1"/>
</dbReference>
<dbReference type="EMBL" id="BMAW01122099">
    <property type="protein sequence ID" value="GFT97475.1"/>
    <property type="molecule type" value="Genomic_DNA"/>
</dbReference>